<evidence type="ECO:0000313" key="2">
    <source>
        <dbReference type="Proteomes" id="UP001165368"/>
    </source>
</evidence>
<accession>A0ABS9L2K0</accession>
<reference evidence="1" key="1">
    <citation type="submission" date="2022-01" db="EMBL/GenBank/DDBJ databases">
        <authorList>
            <person name="Jo J.-H."/>
            <person name="Im W.-T."/>
        </authorList>
    </citation>
    <scope>NUCLEOTIDE SEQUENCE</scope>
    <source>
        <strain evidence="1">I2-34</strain>
    </source>
</reference>
<gene>
    <name evidence="1" type="ORF">LVY72_02325</name>
</gene>
<organism evidence="1 2">
    <name type="scientific">Arthrobacter hankyongi</name>
    <dbReference type="NCBI Taxonomy" id="2904801"/>
    <lineage>
        <taxon>Bacteria</taxon>
        <taxon>Bacillati</taxon>
        <taxon>Actinomycetota</taxon>
        <taxon>Actinomycetes</taxon>
        <taxon>Micrococcales</taxon>
        <taxon>Micrococcaceae</taxon>
        <taxon>Arthrobacter</taxon>
    </lineage>
</organism>
<dbReference type="RefSeq" id="WP_237817832.1">
    <property type="nucleotide sequence ID" value="NZ_JAKLTQ010000001.1"/>
</dbReference>
<sequence>MIDRVDRIADIWGTRTPFARGDGGTAPWPGRLRVRMKQAAPQGLTAAS</sequence>
<dbReference type="Proteomes" id="UP001165368">
    <property type="component" value="Unassembled WGS sequence"/>
</dbReference>
<comment type="caution">
    <text evidence="1">The sequence shown here is derived from an EMBL/GenBank/DDBJ whole genome shotgun (WGS) entry which is preliminary data.</text>
</comment>
<proteinExistence type="predicted"/>
<evidence type="ECO:0000313" key="1">
    <source>
        <dbReference type="EMBL" id="MCG2620744.1"/>
    </source>
</evidence>
<protein>
    <submittedName>
        <fullName evidence="1">Uncharacterized protein</fullName>
    </submittedName>
</protein>
<keyword evidence="2" id="KW-1185">Reference proteome</keyword>
<dbReference type="EMBL" id="JAKLTQ010000001">
    <property type="protein sequence ID" value="MCG2620744.1"/>
    <property type="molecule type" value="Genomic_DNA"/>
</dbReference>
<name>A0ABS9L2K0_9MICC</name>